<reference evidence="2" key="1">
    <citation type="submission" date="2020-08" db="EMBL/GenBank/DDBJ databases">
        <title>Multicomponent nature underlies the extraordinary mechanical properties of spider dragline silk.</title>
        <authorList>
            <person name="Kono N."/>
            <person name="Nakamura H."/>
            <person name="Mori M."/>
            <person name="Yoshida Y."/>
            <person name="Ohtoshi R."/>
            <person name="Malay A.D."/>
            <person name="Moran D.A.P."/>
            <person name="Tomita M."/>
            <person name="Numata K."/>
            <person name="Arakawa K."/>
        </authorList>
    </citation>
    <scope>NUCLEOTIDE SEQUENCE</scope>
</reference>
<keyword evidence="3" id="KW-1185">Reference proteome</keyword>
<name>A0A8X6NZT9_NEPPI</name>
<evidence type="ECO:0000256" key="1">
    <source>
        <dbReference type="SAM" id="MobiDB-lite"/>
    </source>
</evidence>
<organism evidence="2 3">
    <name type="scientific">Nephila pilipes</name>
    <name type="common">Giant wood spider</name>
    <name type="synonym">Nephila maculata</name>
    <dbReference type="NCBI Taxonomy" id="299642"/>
    <lineage>
        <taxon>Eukaryota</taxon>
        <taxon>Metazoa</taxon>
        <taxon>Ecdysozoa</taxon>
        <taxon>Arthropoda</taxon>
        <taxon>Chelicerata</taxon>
        <taxon>Arachnida</taxon>
        <taxon>Araneae</taxon>
        <taxon>Araneomorphae</taxon>
        <taxon>Entelegynae</taxon>
        <taxon>Araneoidea</taxon>
        <taxon>Nephilidae</taxon>
        <taxon>Nephila</taxon>
    </lineage>
</organism>
<dbReference type="AlphaFoldDB" id="A0A8X6NZT9"/>
<evidence type="ECO:0000313" key="2">
    <source>
        <dbReference type="EMBL" id="GFT40854.1"/>
    </source>
</evidence>
<comment type="caution">
    <text evidence="2">The sequence shown here is derived from an EMBL/GenBank/DDBJ whole genome shotgun (WGS) entry which is preliminary data.</text>
</comment>
<feature type="region of interest" description="Disordered" evidence="1">
    <location>
        <begin position="30"/>
        <end position="59"/>
    </location>
</feature>
<feature type="non-terminal residue" evidence="2">
    <location>
        <position position="1"/>
    </location>
</feature>
<proteinExistence type="predicted"/>
<evidence type="ECO:0000313" key="3">
    <source>
        <dbReference type="Proteomes" id="UP000887013"/>
    </source>
</evidence>
<sequence>LGFQKNFSLVHREKFLPGGEELDCSEVNDSVAAGSDKAPELAIWNPRKNPSDDKTSKIG</sequence>
<protein>
    <submittedName>
        <fullName evidence="2">Uncharacterized protein</fullName>
    </submittedName>
</protein>
<accession>A0A8X6NZT9</accession>
<dbReference type="Proteomes" id="UP000887013">
    <property type="component" value="Unassembled WGS sequence"/>
</dbReference>
<feature type="compositionally biased region" description="Basic and acidic residues" evidence="1">
    <location>
        <begin position="49"/>
        <end position="59"/>
    </location>
</feature>
<dbReference type="EMBL" id="BMAW01014861">
    <property type="protein sequence ID" value="GFT40854.1"/>
    <property type="molecule type" value="Genomic_DNA"/>
</dbReference>
<gene>
    <name evidence="2" type="ORF">NPIL_34131</name>
</gene>